<gene>
    <name evidence="1" type="ORF">DSO57_1004457</name>
</gene>
<comment type="caution">
    <text evidence="1">The sequence shown here is derived from an EMBL/GenBank/DDBJ whole genome shotgun (WGS) entry which is preliminary data.</text>
</comment>
<dbReference type="EMBL" id="QTSX02000721">
    <property type="protein sequence ID" value="KAJ9086395.1"/>
    <property type="molecule type" value="Genomic_DNA"/>
</dbReference>
<dbReference type="Proteomes" id="UP001165960">
    <property type="component" value="Unassembled WGS sequence"/>
</dbReference>
<reference evidence="1" key="1">
    <citation type="submission" date="2022-04" db="EMBL/GenBank/DDBJ databases">
        <title>Genome of the entomopathogenic fungus Entomophthora muscae.</title>
        <authorList>
            <person name="Elya C."/>
            <person name="Lovett B.R."/>
            <person name="Lee E."/>
            <person name="Macias A.M."/>
            <person name="Hajek A.E."/>
            <person name="De Bivort B.L."/>
            <person name="Kasson M.T."/>
            <person name="De Fine Licht H.H."/>
            <person name="Stajich J.E."/>
        </authorList>
    </citation>
    <scope>NUCLEOTIDE SEQUENCE</scope>
    <source>
        <strain evidence="1">Berkeley</strain>
    </source>
</reference>
<organism evidence="1 2">
    <name type="scientific">Entomophthora muscae</name>
    <dbReference type="NCBI Taxonomy" id="34485"/>
    <lineage>
        <taxon>Eukaryota</taxon>
        <taxon>Fungi</taxon>
        <taxon>Fungi incertae sedis</taxon>
        <taxon>Zoopagomycota</taxon>
        <taxon>Entomophthoromycotina</taxon>
        <taxon>Entomophthoromycetes</taxon>
        <taxon>Entomophthorales</taxon>
        <taxon>Entomophthoraceae</taxon>
        <taxon>Entomophthora</taxon>
    </lineage>
</organism>
<protein>
    <submittedName>
        <fullName evidence="1">Uncharacterized protein</fullName>
    </submittedName>
</protein>
<evidence type="ECO:0000313" key="1">
    <source>
        <dbReference type="EMBL" id="KAJ9086395.1"/>
    </source>
</evidence>
<keyword evidence="2" id="KW-1185">Reference proteome</keyword>
<evidence type="ECO:0000313" key="2">
    <source>
        <dbReference type="Proteomes" id="UP001165960"/>
    </source>
</evidence>
<proteinExistence type="predicted"/>
<accession>A0ACC2UH47</accession>
<sequence>MDEFCSKEALNNWKIDFVEGGKRKGETMQELADRFYLEAHTLISLKAASFIDVKTALLNAVQPNKNLSIALKSGIYGAYNVSDIIHHLLTFKNDFEVPMPSGPRVFQENIIKPSFYDKPKTGESSTTQGTACTNSNHTC</sequence>
<name>A0ACC2UH47_9FUNG</name>